<dbReference type="Gene3D" id="3.40.720.10">
    <property type="entry name" value="Alkaline Phosphatase, subunit A"/>
    <property type="match status" value="1"/>
</dbReference>
<comment type="caution">
    <text evidence="1">The sequence shown here is derived from an EMBL/GenBank/DDBJ whole genome shotgun (WGS) entry which is preliminary data.</text>
</comment>
<name>A0ABP9BET3_9SPHI</name>
<sequence>MNRKDIFVYGILAYLLISLGVTYGQDTTQKIIPNRNNAPQQQEKPYVILISADGFRYDYLQKYHAQELKRLAKQGVKAEALIPSFPSITFPNHYTIVTGLYPAHHGLIGNNMIDPFSNSRYSLGNKKAVTNPIWYGGIPIWTLAEQQGMLSACFYWPGSEAAIGGILPSYYYAYNEKIPIATRIQTVVNWLSLPPAKRPHFITFYLPEVDHIGHLFGPDAPETEKAVHFIDSAVYALNQAVAKTELPVNFVFVSDHGMTSIDTLHPLKLPITIDTNEVQVSDNGTIVNLYVKNKKKIKTIYKAVHTDDGRYQAYLKNKVPSRYHFSKKEDVHHRIGDIVLLAKSPYYFSRNKPHPGGHGYDPDETPEMKVTFIAWGPAFKKDMCIPAFENIHIYPLLVELLGLVNNQKIDGDKRLLKEVLLR</sequence>
<reference evidence="2" key="1">
    <citation type="journal article" date="2019" name="Int. J. Syst. Evol. Microbiol.">
        <title>The Global Catalogue of Microorganisms (GCM) 10K type strain sequencing project: providing services to taxonomists for standard genome sequencing and annotation.</title>
        <authorList>
            <consortium name="The Broad Institute Genomics Platform"/>
            <consortium name="The Broad Institute Genome Sequencing Center for Infectious Disease"/>
            <person name="Wu L."/>
            <person name="Ma J."/>
        </authorList>
    </citation>
    <scope>NUCLEOTIDE SEQUENCE [LARGE SCALE GENOMIC DNA]</scope>
    <source>
        <strain evidence="2">JCM 18200</strain>
    </source>
</reference>
<evidence type="ECO:0000313" key="2">
    <source>
        <dbReference type="Proteomes" id="UP001501411"/>
    </source>
</evidence>
<gene>
    <name evidence="1" type="ORF">GCM10023231_23470</name>
</gene>
<organism evidence="1 2">
    <name type="scientific">Olivibacter ginsenosidimutans</name>
    <dbReference type="NCBI Taxonomy" id="1176537"/>
    <lineage>
        <taxon>Bacteria</taxon>
        <taxon>Pseudomonadati</taxon>
        <taxon>Bacteroidota</taxon>
        <taxon>Sphingobacteriia</taxon>
        <taxon>Sphingobacteriales</taxon>
        <taxon>Sphingobacteriaceae</taxon>
        <taxon>Olivibacter</taxon>
    </lineage>
</organism>
<dbReference type="RefSeq" id="WP_345231977.1">
    <property type="nucleotide sequence ID" value="NZ_BAABIQ010000035.1"/>
</dbReference>
<accession>A0ABP9BET3</accession>
<dbReference type="InterPro" id="IPR002591">
    <property type="entry name" value="Phosphodiest/P_Trfase"/>
</dbReference>
<dbReference type="InterPro" id="IPR017850">
    <property type="entry name" value="Alkaline_phosphatase_core_sf"/>
</dbReference>
<evidence type="ECO:0000313" key="1">
    <source>
        <dbReference type="EMBL" id="GAA4794401.1"/>
    </source>
</evidence>
<dbReference type="PANTHER" id="PTHR10151">
    <property type="entry name" value="ECTONUCLEOTIDE PYROPHOSPHATASE/PHOSPHODIESTERASE"/>
    <property type="match status" value="1"/>
</dbReference>
<dbReference type="Pfam" id="PF01663">
    <property type="entry name" value="Phosphodiest"/>
    <property type="match status" value="1"/>
</dbReference>
<dbReference type="Proteomes" id="UP001501411">
    <property type="component" value="Unassembled WGS sequence"/>
</dbReference>
<proteinExistence type="predicted"/>
<dbReference type="SUPFAM" id="SSF53649">
    <property type="entry name" value="Alkaline phosphatase-like"/>
    <property type="match status" value="1"/>
</dbReference>
<keyword evidence="2" id="KW-1185">Reference proteome</keyword>
<protein>
    <submittedName>
        <fullName evidence="1">Ectonucleotide pyrophosphatase/phosphodiesterase</fullName>
    </submittedName>
</protein>
<dbReference type="EMBL" id="BAABIQ010000035">
    <property type="protein sequence ID" value="GAA4794401.1"/>
    <property type="molecule type" value="Genomic_DNA"/>
</dbReference>
<dbReference type="Gene3D" id="3.30.1360.180">
    <property type="match status" value="1"/>
</dbReference>
<dbReference type="CDD" id="cd16018">
    <property type="entry name" value="Enpp"/>
    <property type="match status" value="1"/>
</dbReference>
<dbReference type="PANTHER" id="PTHR10151:SF120">
    <property type="entry name" value="BIS(5'-ADENOSYL)-TRIPHOSPHATASE"/>
    <property type="match status" value="1"/>
</dbReference>